<feature type="binding site" evidence="6">
    <location>
        <position position="173"/>
    </location>
    <ligand>
        <name>Fe cation</name>
        <dbReference type="ChEBI" id="CHEBI:24875"/>
        <note>catalytic</note>
    </ligand>
</feature>
<dbReference type="PANTHER" id="PTHR16557">
    <property type="entry name" value="ALKYLATED DNA REPAIR PROTEIN ALKB-RELATED"/>
    <property type="match status" value="1"/>
</dbReference>
<evidence type="ECO:0000259" key="7">
    <source>
        <dbReference type="PROSITE" id="PS51471"/>
    </source>
</evidence>
<keyword evidence="9" id="KW-1185">Reference proteome</keyword>
<dbReference type="RefSeq" id="WP_072748097.1">
    <property type="nucleotide sequence ID" value="NZ_FOHL01000001.1"/>
</dbReference>
<dbReference type="SUPFAM" id="SSF51197">
    <property type="entry name" value="Clavaminate synthase-like"/>
    <property type="match status" value="1"/>
</dbReference>
<dbReference type="PANTHER" id="PTHR16557:SF2">
    <property type="entry name" value="NUCLEIC ACID DIOXYGENASE ALKBH1"/>
    <property type="match status" value="1"/>
</dbReference>
<dbReference type="Proteomes" id="UP000184066">
    <property type="component" value="Unassembled WGS sequence"/>
</dbReference>
<comment type="cofactor">
    <cofactor evidence="6">
        <name>Fe(2+)</name>
        <dbReference type="ChEBI" id="CHEBI:29033"/>
    </cofactor>
    <text evidence="6">Binds 1 Fe(2+) ion per subunit.</text>
</comment>
<evidence type="ECO:0000256" key="4">
    <source>
        <dbReference type="ARBA" id="ARBA00023004"/>
    </source>
</evidence>
<dbReference type="STRING" id="1189325.SAMN04488119_101439"/>
<dbReference type="OrthoDB" id="9796932at2"/>
<dbReference type="InterPro" id="IPR004574">
    <property type="entry name" value="Alkb"/>
</dbReference>
<name>A0A1M7TU18_9RHOB</name>
<evidence type="ECO:0000313" key="8">
    <source>
        <dbReference type="EMBL" id="SHN74215.1"/>
    </source>
</evidence>
<feature type="binding site" evidence="6">
    <location>
        <position position="117"/>
    </location>
    <ligand>
        <name>Fe cation</name>
        <dbReference type="ChEBI" id="CHEBI:24875"/>
        <note>catalytic</note>
    </ligand>
</feature>
<dbReference type="Pfam" id="PF13532">
    <property type="entry name" value="2OG-FeII_Oxy_2"/>
    <property type="match status" value="1"/>
</dbReference>
<proteinExistence type="predicted"/>
<dbReference type="GO" id="GO:0008168">
    <property type="term" value="F:methyltransferase activity"/>
    <property type="evidence" value="ECO:0007669"/>
    <property type="project" value="UniProtKB-KW"/>
</dbReference>
<evidence type="ECO:0000256" key="5">
    <source>
        <dbReference type="PIRSR" id="PIRSR604574-1"/>
    </source>
</evidence>
<feature type="binding site" evidence="5">
    <location>
        <begin position="106"/>
        <end position="108"/>
    </location>
    <ligand>
        <name>2-oxoglutarate</name>
        <dbReference type="ChEBI" id="CHEBI:16810"/>
    </ligand>
</feature>
<dbReference type="InterPro" id="IPR005123">
    <property type="entry name" value="Oxoglu/Fe-dep_dioxygenase_dom"/>
</dbReference>
<feature type="binding site" evidence="5">
    <location>
        <position position="60"/>
    </location>
    <ligand>
        <name>substrate</name>
    </ligand>
</feature>
<evidence type="ECO:0000256" key="2">
    <source>
        <dbReference type="ARBA" id="ARBA00022964"/>
    </source>
</evidence>
<dbReference type="GO" id="GO:0035516">
    <property type="term" value="F:broad specificity oxidative DNA demethylase activity"/>
    <property type="evidence" value="ECO:0007669"/>
    <property type="project" value="TreeGrafter"/>
</dbReference>
<evidence type="ECO:0000256" key="6">
    <source>
        <dbReference type="PIRSR" id="PIRSR604574-2"/>
    </source>
</evidence>
<accession>A0A1M7TU18</accession>
<evidence type="ECO:0000256" key="1">
    <source>
        <dbReference type="ARBA" id="ARBA00022723"/>
    </source>
</evidence>
<dbReference type="Gene3D" id="2.60.120.590">
    <property type="entry name" value="Alpha-ketoglutarate-dependent dioxygenase AlkB-like"/>
    <property type="match status" value="1"/>
</dbReference>
<keyword evidence="1 6" id="KW-0479">Metal-binding</keyword>
<keyword evidence="3" id="KW-0560">Oxidoreductase</keyword>
<keyword evidence="8" id="KW-0808">Transferase</keyword>
<reference evidence="8 9" key="1">
    <citation type="submission" date="2016-12" db="EMBL/GenBank/DDBJ databases">
        <authorList>
            <person name="Song W.-J."/>
            <person name="Kurnit D.M."/>
        </authorList>
    </citation>
    <scope>NUCLEOTIDE SEQUENCE [LARGE SCALE GENOMIC DNA]</scope>
    <source>
        <strain evidence="8 9">CGMCC 1.10808</strain>
    </source>
</reference>
<feature type="binding site" evidence="5">
    <location>
        <position position="147"/>
    </location>
    <ligand>
        <name>substrate</name>
    </ligand>
</feature>
<protein>
    <submittedName>
        <fullName evidence="8">Alkylated DNA repair protein (DNA oxidative demethylase)</fullName>
    </submittedName>
</protein>
<feature type="binding site" evidence="5">
    <location>
        <begin position="191"/>
        <end position="197"/>
    </location>
    <ligand>
        <name>2-oxoglutarate</name>
        <dbReference type="ChEBI" id="CHEBI:16810"/>
    </ligand>
</feature>
<feature type="domain" description="Fe2OG dioxygenase" evidence="7">
    <location>
        <begin position="99"/>
        <end position="200"/>
    </location>
</feature>
<dbReference type="GO" id="GO:0032259">
    <property type="term" value="P:methylation"/>
    <property type="evidence" value="ECO:0007669"/>
    <property type="project" value="UniProtKB-KW"/>
</dbReference>
<feature type="binding site" evidence="5">
    <location>
        <position position="121"/>
    </location>
    <ligand>
        <name>substrate</name>
    </ligand>
</feature>
<dbReference type="InterPro" id="IPR027450">
    <property type="entry name" value="AlkB-like"/>
</dbReference>
<feature type="binding site" evidence="5">
    <location>
        <begin position="67"/>
        <end position="69"/>
    </location>
    <ligand>
        <name>substrate</name>
    </ligand>
</feature>
<dbReference type="PROSITE" id="PS51471">
    <property type="entry name" value="FE2OG_OXY"/>
    <property type="match status" value="1"/>
</dbReference>
<feature type="binding site" evidence="6">
    <location>
        <position position="119"/>
    </location>
    <ligand>
        <name>Fe cation</name>
        <dbReference type="ChEBI" id="CHEBI:24875"/>
        <note>catalytic</note>
    </ligand>
</feature>
<dbReference type="AlphaFoldDB" id="A0A1M7TU18"/>
<dbReference type="GO" id="GO:0008198">
    <property type="term" value="F:ferrous iron binding"/>
    <property type="evidence" value="ECO:0007669"/>
    <property type="project" value="TreeGrafter"/>
</dbReference>
<gene>
    <name evidence="8" type="ORF">SAMN05216200_11019</name>
</gene>
<dbReference type="GO" id="GO:0005737">
    <property type="term" value="C:cytoplasm"/>
    <property type="evidence" value="ECO:0007669"/>
    <property type="project" value="TreeGrafter"/>
</dbReference>
<sequence>MTALELNGVRIFKGFLGREAQRALLDQVREAVRAAPFMRPVTPWGKPMSVRMTSAGRVGWVSSRQGYRYAARHPAGTPWPPIPPGALAVWEALSDWPEPPDCCLINHYGEKARMGLHQDRDEGEFAAPVVSISLGDAAVFRVGGTRRGDPTRSTTLESGDVAILGGPARLAYHGVDRVRFGSSTLLPQGGRINLTLRVVRVAPQA</sequence>
<keyword evidence="4 6" id="KW-0408">Iron</keyword>
<evidence type="ECO:0000256" key="3">
    <source>
        <dbReference type="ARBA" id="ARBA00023002"/>
    </source>
</evidence>
<dbReference type="EMBL" id="FRDL01000010">
    <property type="protein sequence ID" value="SHN74215.1"/>
    <property type="molecule type" value="Genomic_DNA"/>
</dbReference>
<keyword evidence="8" id="KW-0489">Methyltransferase</keyword>
<organism evidence="8 9">
    <name type="scientific">Oceanicella actignis</name>
    <dbReference type="NCBI Taxonomy" id="1189325"/>
    <lineage>
        <taxon>Bacteria</taxon>
        <taxon>Pseudomonadati</taxon>
        <taxon>Pseudomonadota</taxon>
        <taxon>Alphaproteobacteria</taxon>
        <taxon>Rhodobacterales</taxon>
        <taxon>Paracoccaceae</taxon>
        <taxon>Oceanicella</taxon>
    </lineage>
</organism>
<evidence type="ECO:0000313" key="9">
    <source>
        <dbReference type="Proteomes" id="UP000184066"/>
    </source>
</evidence>
<dbReference type="GO" id="GO:0035513">
    <property type="term" value="P:oxidative RNA demethylation"/>
    <property type="evidence" value="ECO:0007669"/>
    <property type="project" value="TreeGrafter"/>
</dbReference>
<dbReference type="GO" id="GO:0035515">
    <property type="term" value="F:oxidative RNA demethylase activity"/>
    <property type="evidence" value="ECO:0007669"/>
    <property type="project" value="TreeGrafter"/>
</dbReference>
<keyword evidence="2" id="KW-0223">Dioxygenase</keyword>
<dbReference type="InterPro" id="IPR037151">
    <property type="entry name" value="AlkB-like_sf"/>
</dbReference>